<protein>
    <submittedName>
        <fullName evidence="2">Uncharacterized protein</fullName>
    </submittedName>
</protein>
<comment type="caution">
    <text evidence="2">The sequence shown here is derived from an EMBL/GenBank/DDBJ whole genome shotgun (WGS) entry which is preliminary data.</text>
</comment>
<proteinExistence type="predicted"/>
<dbReference type="Proteomes" id="UP001469553">
    <property type="component" value="Unassembled WGS sequence"/>
</dbReference>
<keyword evidence="3" id="KW-1185">Reference proteome</keyword>
<accession>A0ABV0Y629</accession>
<evidence type="ECO:0000256" key="1">
    <source>
        <dbReference type="SAM" id="MobiDB-lite"/>
    </source>
</evidence>
<name>A0ABV0Y629_9TELE</name>
<evidence type="ECO:0000313" key="2">
    <source>
        <dbReference type="EMBL" id="MEQ2289114.1"/>
    </source>
</evidence>
<organism evidence="2 3">
    <name type="scientific">Ameca splendens</name>
    <dbReference type="NCBI Taxonomy" id="208324"/>
    <lineage>
        <taxon>Eukaryota</taxon>
        <taxon>Metazoa</taxon>
        <taxon>Chordata</taxon>
        <taxon>Craniata</taxon>
        <taxon>Vertebrata</taxon>
        <taxon>Euteleostomi</taxon>
        <taxon>Actinopterygii</taxon>
        <taxon>Neopterygii</taxon>
        <taxon>Teleostei</taxon>
        <taxon>Neoteleostei</taxon>
        <taxon>Acanthomorphata</taxon>
        <taxon>Ovalentaria</taxon>
        <taxon>Atherinomorphae</taxon>
        <taxon>Cyprinodontiformes</taxon>
        <taxon>Goodeidae</taxon>
        <taxon>Ameca</taxon>
    </lineage>
</organism>
<feature type="compositionally biased region" description="Basic and acidic residues" evidence="1">
    <location>
        <begin position="1"/>
        <end position="16"/>
    </location>
</feature>
<dbReference type="EMBL" id="JAHRIP010022247">
    <property type="protein sequence ID" value="MEQ2289114.1"/>
    <property type="molecule type" value="Genomic_DNA"/>
</dbReference>
<reference evidence="2 3" key="1">
    <citation type="submission" date="2021-06" db="EMBL/GenBank/DDBJ databases">
        <authorList>
            <person name="Palmer J.M."/>
        </authorList>
    </citation>
    <scope>NUCLEOTIDE SEQUENCE [LARGE SCALE GENOMIC DNA]</scope>
    <source>
        <strain evidence="2 3">AS_MEX2019</strain>
        <tissue evidence="2">Muscle</tissue>
    </source>
</reference>
<sequence length="98" mass="10940">MPAHLEKGKKVHDQDARGAGTLTKSSESPCSKLPDHQSCGCLFTSASRHESLVNCLDHILFRILRLIPRLRSDLWKLTAALLLSDPELLNKPFNFVFG</sequence>
<gene>
    <name evidence="2" type="ORF">AMECASPLE_029719</name>
</gene>
<evidence type="ECO:0000313" key="3">
    <source>
        <dbReference type="Proteomes" id="UP001469553"/>
    </source>
</evidence>
<feature type="region of interest" description="Disordered" evidence="1">
    <location>
        <begin position="1"/>
        <end position="34"/>
    </location>
</feature>